<organism evidence="2">
    <name type="scientific">marine metagenome</name>
    <dbReference type="NCBI Taxonomy" id="408172"/>
    <lineage>
        <taxon>unclassified sequences</taxon>
        <taxon>metagenomes</taxon>
        <taxon>ecological metagenomes</taxon>
    </lineage>
</organism>
<dbReference type="EMBL" id="UINC01010264">
    <property type="protein sequence ID" value="SVA45734.1"/>
    <property type="molecule type" value="Genomic_DNA"/>
</dbReference>
<dbReference type="SUPFAM" id="SSF51556">
    <property type="entry name" value="Metallo-dependent hydrolases"/>
    <property type="match status" value="1"/>
</dbReference>
<dbReference type="InterPro" id="IPR032466">
    <property type="entry name" value="Metal_Hydrolase"/>
</dbReference>
<dbReference type="PANTHER" id="PTHR11647:SF1">
    <property type="entry name" value="COLLAPSIN RESPONSE MEDIATOR PROTEIN"/>
    <property type="match status" value="1"/>
</dbReference>
<feature type="domain" description="Amidohydrolase 3" evidence="1">
    <location>
        <begin position="407"/>
        <end position="498"/>
    </location>
</feature>
<feature type="non-terminal residue" evidence="2">
    <location>
        <position position="1"/>
    </location>
</feature>
<gene>
    <name evidence="2" type="ORF">METZ01_LOCUS98588</name>
</gene>
<evidence type="ECO:0000313" key="2">
    <source>
        <dbReference type="EMBL" id="SVA45734.1"/>
    </source>
</evidence>
<feature type="domain" description="Amidohydrolase 3" evidence="1">
    <location>
        <begin position="40"/>
        <end position="207"/>
    </location>
</feature>
<proteinExistence type="predicted"/>
<dbReference type="CDD" id="cd01297">
    <property type="entry name" value="D-aminoacylase"/>
    <property type="match status" value="1"/>
</dbReference>
<accession>A0A381VZR7</accession>
<dbReference type="InterPro" id="IPR050378">
    <property type="entry name" value="Metallo-dep_Hydrolases_sf"/>
</dbReference>
<protein>
    <recommendedName>
        <fullName evidence="1">Amidohydrolase 3 domain-containing protein</fullName>
    </recommendedName>
</protein>
<dbReference type="Pfam" id="PF07969">
    <property type="entry name" value="Amidohydro_3"/>
    <property type="match status" value="2"/>
</dbReference>
<name>A0A381VZR7_9ZZZZ</name>
<dbReference type="GO" id="GO:0016810">
    <property type="term" value="F:hydrolase activity, acting on carbon-nitrogen (but not peptide) bonds"/>
    <property type="evidence" value="ECO:0007669"/>
    <property type="project" value="InterPro"/>
</dbReference>
<dbReference type="InterPro" id="IPR013108">
    <property type="entry name" value="Amidohydro_3"/>
</dbReference>
<dbReference type="SUPFAM" id="SSF51338">
    <property type="entry name" value="Composite domain of metallo-dependent hydrolases"/>
    <property type="match status" value="1"/>
</dbReference>
<evidence type="ECO:0000259" key="1">
    <source>
        <dbReference type="Pfam" id="PF07969"/>
    </source>
</evidence>
<dbReference type="Gene3D" id="3.20.20.140">
    <property type="entry name" value="Metal-dependent hydrolases"/>
    <property type="match status" value="2"/>
</dbReference>
<sequence>IKNGLIIDGTGSPGFYGSVGVEKDTIRMFRGDVSDIVSQKTIDARGQVVCPGFVDLHSHAGLTILGEPHHDPKVRQGVTTELVGVDGISHSPFKSYEELRRYIWLDSGLNWYPPEPADWLTVSQQLDKYEQSVAINIAYILGNSPVRIWGVGWEDRPATDKEIQEMKAVTREAMEEGSWGLSTGLDYPPGAYATTEELAELAETSARLGGFYHTHTRASLKKYGLMAPWEEALDIGRSSGSPVHMTHYRQTAEGSGSHWDYIELIENARDEGLDVTFDCYSYIYSSTSITIAIPNWAKDGGPERLMKALEDSGDRRRIAAELSSDRLSSATLTNFKVPENSKYDGKSILHIAELRGQEPAYALMDLLHQENLGLCTVGPGANPQTLPAFVSHPAGMIASDAVLFGEFPSPRSYGCFPVVLAEFVRAEKHLSLPEAIRKMTSFPAQRLGLRERGILLEGFKADIVIFDPTTVKAPATMHEPKQFPIGINYVIVNGNIVIDNGNNTGLLPGRALRRGKD</sequence>
<dbReference type="InterPro" id="IPR011059">
    <property type="entry name" value="Metal-dep_hydrolase_composite"/>
</dbReference>
<dbReference type="PANTHER" id="PTHR11647">
    <property type="entry name" value="HYDRANTOINASE/DIHYDROPYRIMIDINASE FAMILY MEMBER"/>
    <property type="match status" value="1"/>
</dbReference>
<reference evidence="2" key="1">
    <citation type="submission" date="2018-05" db="EMBL/GenBank/DDBJ databases">
        <authorList>
            <person name="Lanie J.A."/>
            <person name="Ng W.-L."/>
            <person name="Kazmierczak K.M."/>
            <person name="Andrzejewski T.M."/>
            <person name="Davidsen T.M."/>
            <person name="Wayne K.J."/>
            <person name="Tettelin H."/>
            <person name="Glass J.I."/>
            <person name="Rusch D."/>
            <person name="Podicherti R."/>
            <person name="Tsui H.-C.T."/>
            <person name="Winkler M.E."/>
        </authorList>
    </citation>
    <scope>NUCLEOTIDE SEQUENCE</scope>
</reference>
<dbReference type="AlphaFoldDB" id="A0A381VZR7"/>